<keyword evidence="3" id="KW-0732">Signal</keyword>
<evidence type="ECO:0000259" key="5">
    <source>
        <dbReference type="SMART" id="SM00701"/>
    </source>
</evidence>
<dbReference type="RefSeq" id="XP_029417885.1">
    <property type="nucleotide sequence ID" value="XM_029562025.1"/>
</dbReference>
<dbReference type="FunFam" id="3.40.80.10:FF:000001">
    <property type="entry name" value="Peptidoglycan recognition protein 1"/>
    <property type="match status" value="1"/>
</dbReference>
<dbReference type="InterPro" id="IPR015510">
    <property type="entry name" value="PGRP"/>
</dbReference>
<dbReference type="CDD" id="cd06583">
    <property type="entry name" value="PGRP"/>
    <property type="match status" value="1"/>
</dbReference>
<dbReference type="GO" id="GO:0016045">
    <property type="term" value="P:detection of bacterium"/>
    <property type="evidence" value="ECO:0007669"/>
    <property type="project" value="Ensembl"/>
</dbReference>
<dbReference type="InterPro" id="IPR002502">
    <property type="entry name" value="Amidase_domain"/>
</dbReference>
<dbReference type="SMART" id="SM00701">
    <property type="entry name" value="PGRP"/>
    <property type="match status" value="1"/>
</dbReference>
<evidence type="ECO:0000259" key="4">
    <source>
        <dbReference type="SMART" id="SM00644"/>
    </source>
</evidence>
<dbReference type="SMART" id="SM00644">
    <property type="entry name" value="Ami_2"/>
    <property type="match status" value="1"/>
</dbReference>
<dbReference type="CTD" id="114770"/>
<dbReference type="PANTHER" id="PTHR11022">
    <property type="entry name" value="PEPTIDOGLYCAN RECOGNITION PROTEIN"/>
    <property type="match status" value="1"/>
</dbReference>
<feature type="signal peptide" evidence="3">
    <location>
        <begin position="1"/>
        <end position="23"/>
    </location>
</feature>
<evidence type="ECO:0000313" key="6">
    <source>
        <dbReference type="Ensembl" id="ENSNGAP00000002000.1"/>
    </source>
</evidence>
<dbReference type="GO" id="GO:0002376">
    <property type="term" value="P:immune system process"/>
    <property type="evidence" value="ECO:0007669"/>
    <property type="project" value="UniProtKB-KW"/>
</dbReference>
<evidence type="ECO:0000256" key="1">
    <source>
        <dbReference type="ARBA" id="ARBA00007553"/>
    </source>
</evidence>
<dbReference type="SUPFAM" id="SSF55846">
    <property type="entry name" value="N-acetylmuramoyl-L-alanine amidase-like"/>
    <property type="match status" value="1"/>
</dbReference>
<feature type="chain" id="PRO_5034281100" evidence="3">
    <location>
        <begin position="24"/>
        <end position="529"/>
    </location>
</feature>
<dbReference type="GO" id="GO:0008745">
    <property type="term" value="F:N-acetylmuramoyl-L-alanine amidase activity"/>
    <property type="evidence" value="ECO:0007669"/>
    <property type="project" value="Ensembl"/>
</dbReference>
<dbReference type="GO" id="GO:0032689">
    <property type="term" value="P:negative regulation of type II interferon production"/>
    <property type="evidence" value="ECO:0007669"/>
    <property type="project" value="Ensembl"/>
</dbReference>
<keyword evidence="2" id="KW-0391">Immunity</keyword>
<reference evidence="6" key="2">
    <citation type="submission" date="2025-09" db="UniProtKB">
        <authorList>
            <consortium name="Ensembl"/>
        </authorList>
    </citation>
    <scope>IDENTIFICATION</scope>
</reference>
<dbReference type="GO" id="GO:0009253">
    <property type="term" value="P:peptidoglycan catabolic process"/>
    <property type="evidence" value="ECO:0007669"/>
    <property type="project" value="InterPro"/>
</dbReference>
<organism evidence="6 7">
    <name type="scientific">Nannospalax galili</name>
    <name type="common">Northern Israeli blind subterranean mole rat</name>
    <name type="synonym">Spalax galili</name>
    <dbReference type="NCBI Taxonomy" id="1026970"/>
    <lineage>
        <taxon>Eukaryota</taxon>
        <taxon>Metazoa</taxon>
        <taxon>Chordata</taxon>
        <taxon>Craniata</taxon>
        <taxon>Vertebrata</taxon>
        <taxon>Euteleostomi</taxon>
        <taxon>Mammalia</taxon>
        <taxon>Eutheria</taxon>
        <taxon>Euarchontoglires</taxon>
        <taxon>Glires</taxon>
        <taxon>Rodentia</taxon>
        <taxon>Myomorpha</taxon>
        <taxon>Muroidea</taxon>
        <taxon>Spalacidae</taxon>
        <taxon>Spalacinae</taxon>
        <taxon>Nannospalax</taxon>
    </lineage>
</organism>
<dbReference type="GO" id="GO:0050727">
    <property type="term" value="P:regulation of inflammatory response"/>
    <property type="evidence" value="ECO:0007669"/>
    <property type="project" value="Ensembl"/>
</dbReference>
<protein>
    <submittedName>
        <fullName evidence="6">Peptidoglycan recognition protein 2</fullName>
    </submittedName>
</protein>
<dbReference type="Proteomes" id="UP000694381">
    <property type="component" value="Unassembled WGS sequence"/>
</dbReference>
<feature type="domain" description="Peptidoglycan recognition protein family" evidence="5">
    <location>
        <begin position="359"/>
        <end position="505"/>
    </location>
</feature>
<dbReference type="OMA" id="MDCPPII"/>
<dbReference type="GO" id="GO:0051701">
    <property type="term" value="P:biological process involved in interaction with host"/>
    <property type="evidence" value="ECO:0007669"/>
    <property type="project" value="Ensembl"/>
</dbReference>
<feature type="domain" description="N-acetylmuramoyl-L-alanine amidase" evidence="4">
    <location>
        <begin position="372"/>
        <end position="511"/>
    </location>
</feature>
<evidence type="ECO:0000313" key="7">
    <source>
        <dbReference type="Proteomes" id="UP000694381"/>
    </source>
</evidence>
<evidence type="ECO:0000256" key="3">
    <source>
        <dbReference type="SAM" id="SignalP"/>
    </source>
</evidence>
<dbReference type="GO" id="GO:0042834">
    <property type="term" value="F:peptidoglycan binding"/>
    <property type="evidence" value="ECO:0007669"/>
    <property type="project" value="Ensembl"/>
</dbReference>
<keyword evidence="7" id="KW-1185">Reference proteome</keyword>
<reference evidence="6" key="1">
    <citation type="submission" date="2025-08" db="UniProtKB">
        <authorList>
            <consortium name="Ensembl"/>
        </authorList>
    </citation>
    <scope>IDENTIFICATION</scope>
</reference>
<dbReference type="GO" id="GO:0032827">
    <property type="term" value="P:negative regulation of natural killer cell differentiation involved in immune response"/>
    <property type="evidence" value="ECO:0007669"/>
    <property type="project" value="Ensembl"/>
</dbReference>
<dbReference type="GeneID" id="103731631"/>
<dbReference type="GO" id="GO:0008270">
    <property type="term" value="F:zinc ion binding"/>
    <property type="evidence" value="ECO:0007669"/>
    <property type="project" value="InterPro"/>
</dbReference>
<dbReference type="GO" id="GO:0016019">
    <property type="term" value="F:peptidoglycan immune receptor activity"/>
    <property type="evidence" value="ECO:0007669"/>
    <property type="project" value="Ensembl"/>
</dbReference>
<dbReference type="GeneTree" id="ENSGT00940000158718"/>
<accession>A0A8C6QDY9</accession>
<dbReference type="PANTHER" id="PTHR11022:SF66">
    <property type="entry name" value="N-ACETYLMURAMOYL-L-ALANINE AMIDASE"/>
    <property type="match status" value="1"/>
</dbReference>
<dbReference type="InterPro" id="IPR006619">
    <property type="entry name" value="PGRP_domain_met/bac"/>
</dbReference>
<evidence type="ECO:0000256" key="2">
    <source>
        <dbReference type="ARBA" id="ARBA00022859"/>
    </source>
</evidence>
<gene>
    <name evidence="6" type="primary">Pglyrp2</name>
</gene>
<proteinExistence type="inferred from homology"/>
<dbReference type="OrthoDB" id="10001926at2759"/>
<dbReference type="KEGG" id="ngi:103731631"/>
<dbReference type="InterPro" id="IPR036505">
    <property type="entry name" value="Amidase/PGRP_sf"/>
</dbReference>
<dbReference type="AlphaFoldDB" id="A0A8C6QDY9"/>
<sequence>MKSQGVLWVLLGLLLWLEPRTASLPLVMDFIIQALTELEQKILVTQVNGTASAWILSAQDSSLHNPLHRHLLLKTENHKATELGPHPLSPEIQDLISEVAQHDVRDGQEYGVVLAPDGSTVAVQPLLVGLEAGLQGHRVVDLPLNCLATPCDAGDDLPDVGAIWPGLRNASPDASIPDVGATLPNGKTKASTIVERLLAITLAGDLSLPFFHSPQTRSPPGLGTEGCWDQLSAPRVFTLLNPKASRLTMAFLNGALDGALLADHLNQIHKPHPPLSHLLRQYYGAGVAGDPEFRSNFRRRNGASVTSALTLAQQVWGALVLLQKLELGHPQLKNMSQEQLAQVATYASKEFTEAFLGCPPIHPRCRWGAAPYRGRPTPLRLPLGFLYVHHTYVPSLPCTTFALCEADMRSMQRFHQDTRGWNDIGYSFVVGSDGYVYEGRGWHWVGAHTLRHNSRGFGVAFVGNYTGTLPSEAALLTVRDLLPSCGIRAGLLRPDYKLLGHRQLVHSDCPGNALFSLLSTWPHFTATEN</sequence>
<dbReference type="GO" id="GO:0050830">
    <property type="term" value="P:defense response to Gram-positive bacterium"/>
    <property type="evidence" value="ECO:0007669"/>
    <property type="project" value="Ensembl"/>
</dbReference>
<comment type="similarity">
    <text evidence="1">Belongs to the N-acetylmuramoyl-L-alanine amidase 2 family.</text>
</comment>
<dbReference type="Ensembl" id="ENSNGAT00000002067.1">
    <property type="protein sequence ID" value="ENSNGAP00000002000.1"/>
    <property type="gene ID" value="ENSNGAG00000001513.1"/>
</dbReference>
<dbReference type="Gene3D" id="3.40.80.10">
    <property type="entry name" value="Peptidoglycan recognition protein-like"/>
    <property type="match status" value="1"/>
</dbReference>
<dbReference type="Pfam" id="PF01510">
    <property type="entry name" value="Amidase_2"/>
    <property type="match status" value="1"/>
</dbReference>
<name>A0A8C6QDY9_NANGA</name>